<comment type="caution">
    <text evidence="1">The sequence shown here is derived from an EMBL/GenBank/DDBJ whole genome shotgun (WGS) entry which is preliminary data.</text>
</comment>
<organism evidence="1 2">
    <name type="scientific">Cucumis melo var. makuwa</name>
    <name type="common">Oriental melon</name>
    <dbReference type="NCBI Taxonomy" id="1194695"/>
    <lineage>
        <taxon>Eukaryota</taxon>
        <taxon>Viridiplantae</taxon>
        <taxon>Streptophyta</taxon>
        <taxon>Embryophyta</taxon>
        <taxon>Tracheophyta</taxon>
        <taxon>Spermatophyta</taxon>
        <taxon>Magnoliopsida</taxon>
        <taxon>eudicotyledons</taxon>
        <taxon>Gunneridae</taxon>
        <taxon>Pentapetalae</taxon>
        <taxon>rosids</taxon>
        <taxon>fabids</taxon>
        <taxon>Cucurbitales</taxon>
        <taxon>Cucurbitaceae</taxon>
        <taxon>Benincaseae</taxon>
        <taxon>Cucumis</taxon>
    </lineage>
</organism>
<accession>A0A5D3CGP4</accession>
<name>A0A5D3CGP4_CUCMM</name>
<gene>
    <name evidence="1" type="ORF">E5676_scaffold66G00540</name>
</gene>
<reference evidence="1 2" key="1">
    <citation type="submission" date="2019-08" db="EMBL/GenBank/DDBJ databases">
        <title>Draft genome sequences of two oriental melons (Cucumis melo L. var makuwa).</title>
        <authorList>
            <person name="Kwon S.-Y."/>
        </authorList>
    </citation>
    <scope>NUCLEOTIDE SEQUENCE [LARGE SCALE GENOMIC DNA]</scope>
    <source>
        <strain evidence="2">cv. Chang Bougi</strain>
        <tissue evidence="1">Leaf</tissue>
    </source>
</reference>
<dbReference type="AlphaFoldDB" id="A0A5D3CGP4"/>
<proteinExistence type="predicted"/>
<evidence type="ECO:0000313" key="1">
    <source>
        <dbReference type="EMBL" id="TYK11147.1"/>
    </source>
</evidence>
<protein>
    <submittedName>
        <fullName evidence="1">Gag-pol polyprotein</fullName>
    </submittedName>
</protein>
<dbReference type="Proteomes" id="UP000321947">
    <property type="component" value="Unassembled WGS sequence"/>
</dbReference>
<dbReference type="EMBL" id="SSTD01010904">
    <property type="protein sequence ID" value="TYK11147.1"/>
    <property type="molecule type" value="Genomic_DNA"/>
</dbReference>
<evidence type="ECO:0000313" key="2">
    <source>
        <dbReference type="Proteomes" id="UP000321947"/>
    </source>
</evidence>
<sequence>MENLREGCSTKRPPLLDGANYEHWKAQMMAFMKSLNLNCSRALMAGWEQPTETNKVGMVTPKIELKWSKAEDEVVIENCQALNALFNAVDLHVFKLINICTFAKEAWDIVKVAYEGTFKVKTSRL</sequence>